<organism evidence="2 3">
    <name type="scientific">Pseudoprevotella muciniphila</name>
    <dbReference type="NCBI Taxonomy" id="2133944"/>
    <lineage>
        <taxon>Bacteria</taxon>
        <taxon>Pseudomonadati</taxon>
        <taxon>Bacteroidota</taxon>
        <taxon>Bacteroidia</taxon>
        <taxon>Bacteroidales</taxon>
        <taxon>Prevotellaceae</taxon>
        <taxon>Pseudoprevotella</taxon>
    </lineage>
</organism>
<dbReference type="Proteomes" id="UP000249375">
    <property type="component" value="Chromosome"/>
</dbReference>
<protein>
    <submittedName>
        <fullName evidence="2">Uncharacterized protein</fullName>
    </submittedName>
</protein>
<proteinExistence type="predicted"/>
<dbReference type="EMBL" id="CP033459">
    <property type="protein sequence ID" value="QFQ12922.1"/>
    <property type="molecule type" value="Genomic_DNA"/>
</dbReference>
<dbReference type="KEGG" id="alq:C7Y71_007760"/>
<feature type="region of interest" description="Disordered" evidence="1">
    <location>
        <begin position="1"/>
        <end position="31"/>
    </location>
</feature>
<keyword evidence="3" id="KW-1185">Reference proteome</keyword>
<evidence type="ECO:0000313" key="2">
    <source>
        <dbReference type="EMBL" id="QFQ12922.1"/>
    </source>
</evidence>
<dbReference type="AlphaFoldDB" id="A0A5P8E7K8"/>
<evidence type="ECO:0000313" key="3">
    <source>
        <dbReference type="Proteomes" id="UP000249375"/>
    </source>
</evidence>
<reference evidence="2 3" key="1">
    <citation type="submission" date="2018-11" db="EMBL/GenBank/DDBJ databases">
        <authorList>
            <person name="Na S.W."/>
            <person name="Baik M."/>
        </authorList>
    </citation>
    <scope>NUCLEOTIDE SEQUENCE [LARGE SCALE GENOMIC DNA]</scope>
    <source>
        <strain evidence="2 3">E39</strain>
    </source>
</reference>
<accession>A0A5P8E7K8</accession>
<name>A0A5P8E7K8_9BACT</name>
<gene>
    <name evidence="2" type="ORF">C7Y71_007760</name>
</gene>
<evidence type="ECO:0000256" key="1">
    <source>
        <dbReference type="SAM" id="MobiDB-lite"/>
    </source>
</evidence>
<sequence length="369" mass="42093">MLLQGCRSAGQQSPKSEATEVADSGGDTTDVGIVDNDFLSQEEEVKRPVRLQLPDIENQFTDARLKELHRKAAKKYADEKNFNEWEDSAEWVNLDEQLMLLNYFYAADKSCYKETDDTFQPSLYQPTEWEQVCTAMLMSCFKSRHRSLPNALPARFKVVEKEVNAILENIGFLFSIENPRCVAQEGCYVSKMLRQYQYLYLARETNAKAPKSAISALQEESRAWEELRSSLFSTYYFFTSETQFGGDPVMGGSFLTGMACEEQNYIDEFRLSSIKRFSAIIGAGDFKEPAAGKPTINKPQKLLTNLRGLLDNVEDTVYKNMTIENTKGTIAAYKKFEACRKRVEKALPKNMRAAYAKETRAYLNLLDFD</sequence>